<keyword evidence="1" id="KW-0175">Coiled coil</keyword>
<dbReference type="EMBL" id="ANNX02000052">
    <property type="protein sequence ID" value="KYC35245.1"/>
    <property type="molecule type" value="Genomic_DNA"/>
</dbReference>
<comment type="caution">
    <text evidence="3">The sequence shown here is derived from an EMBL/GenBank/DDBJ whole genome shotgun (WGS) entry which is preliminary data.</text>
</comment>
<feature type="transmembrane region" description="Helical" evidence="2">
    <location>
        <begin position="33"/>
        <end position="50"/>
    </location>
</feature>
<keyword evidence="2" id="KW-0472">Membrane</keyword>
<dbReference type="Proteomes" id="UP000076925">
    <property type="component" value="Unassembled WGS sequence"/>
</dbReference>
<sequence>MIKLANPIFYPLSVLAGGVVLVVGVRFVRLPNVVILPTAALVVTVGAAFLKSREPDAEKMAKEQLQKELQMLYNAAKNLADKSRDLRQEAKYLLTDDSFKMELLVIVEEACDRATELPTKIDQLSRRVQGHNSLLSPTELQQQLLEVQNKLGASSGSAREHLEKLADSLKRNIQLAKAGEDTRQAQIVNLYTLIQETAGILQHLQNKLRTSDLSKFEEVNELRSLSAELNSYQENVEILVGQ</sequence>
<dbReference type="OrthoDB" id="483551at2"/>
<reference evidence="3 4" key="1">
    <citation type="journal article" date="2013" name="Genome Biol. Evol.">
        <title>Genomes of Stigonematalean cyanobacteria (subsection V) and the evolution of oxygenic photosynthesis from prokaryotes to plastids.</title>
        <authorList>
            <person name="Dagan T."/>
            <person name="Roettger M."/>
            <person name="Stucken K."/>
            <person name="Landan G."/>
            <person name="Koch R."/>
            <person name="Major P."/>
            <person name="Gould S.B."/>
            <person name="Goremykin V.V."/>
            <person name="Rippka R."/>
            <person name="Tandeau de Marsac N."/>
            <person name="Gugger M."/>
            <person name="Lockhart P.J."/>
            <person name="Allen J.F."/>
            <person name="Brune I."/>
            <person name="Maus I."/>
            <person name="Puhler A."/>
            <person name="Martin W.F."/>
        </authorList>
    </citation>
    <scope>NUCLEOTIDE SEQUENCE [LARGE SCALE GENOMIC DNA]</scope>
    <source>
        <strain evidence="3 4">PCC 7110</strain>
    </source>
</reference>
<accession>A0A139WS30</accession>
<proteinExistence type="predicted"/>
<keyword evidence="4" id="KW-1185">Reference proteome</keyword>
<keyword evidence="2" id="KW-0812">Transmembrane</keyword>
<evidence type="ECO:0000313" key="3">
    <source>
        <dbReference type="EMBL" id="KYC35245.1"/>
    </source>
</evidence>
<dbReference type="AlphaFoldDB" id="A0A139WS30"/>
<name>A0A139WS30_9CYAN</name>
<feature type="coiled-coil region" evidence="1">
    <location>
        <begin position="215"/>
        <end position="242"/>
    </location>
</feature>
<protein>
    <submittedName>
        <fullName evidence="3">Uncharacterized protein</fullName>
    </submittedName>
</protein>
<evidence type="ECO:0000313" key="4">
    <source>
        <dbReference type="Proteomes" id="UP000076925"/>
    </source>
</evidence>
<gene>
    <name evidence="3" type="ORF">WA1_08795</name>
</gene>
<evidence type="ECO:0000256" key="1">
    <source>
        <dbReference type="SAM" id="Coils"/>
    </source>
</evidence>
<dbReference type="STRING" id="128403.WA1_08795"/>
<keyword evidence="2" id="KW-1133">Transmembrane helix</keyword>
<feature type="transmembrane region" description="Helical" evidence="2">
    <location>
        <begin position="7"/>
        <end position="27"/>
    </location>
</feature>
<dbReference type="RefSeq" id="WP_033335789.1">
    <property type="nucleotide sequence ID" value="NZ_KQ976354.1"/>
</dbReference>
<feature type="coiled-coil region" evidence="1">
    <location>
        <begin position="62"/>
        <end position="89"/>
    </location>
</feature>
<organism evidence="3 4">
    <name type="scientific">Scytonema hofmannii PCC 7110</name>
    <dbReference type="NCBI Taxonomy" id="128403"/>
    <lineage>
        <taxon>Bacteria</taxon>
        <taxon>Bacillati</taxon>
        <taxon>Cyanobacteriota</taxon>
        <taxon>Cyanophyceae</taxon>
        <taxon>Nostocales</taxon>
        <taxon>Scytonemataceae</taxon>
        <taxon>Scytonema</taxon>
    </lineage>
</organism>
<evidence type="ECO:0000256" key="2">
    <source>
        <dbReference type="SAM" id="Phobius"/>
    </source>
</evidence>